<dbReference type="GO" id="GO:0009691">
    <property type="term" value="P:cytokinin biosynthetic process"/>
    <property type="evidence" value="ECO:0007669"/>
    <property type="project" value="InterPro"/>
</dbReference>
<sequence length="273" mass="28502">MTDLAALRVPALEQVNIRSVCVFCGSSSGRLPEYAEAAKLLGEYLAANSIQLVYGGGSAGIMGTVAKAVHNNGGKVLGIIPRALLAYSGAKIGETIEVDDMHTRKQLMNEHSDAFITLPGGLGTLEEFFETATWSQLNIHAKPILVLDTAGYYAPIRNWFMAAASSGFVSPGNANIAAFSSTVPELMTSLATYSVTHGRGALGDLAWSGKAGELQKHNGVVPVARDQVSADVRSVWPGEQADQVPPPPDSSASTDKLPAGLLASEGYTAASQS</sequence>
<dbReference type="Proteomes" id="UP000054350">
    <property type="component" value="Unassembled WGS sequence"/>
</dbReference>
<dbReference type="InterPro" id="IPR005269">
    <property type="entry name" value="LOG"/>
</dbReference>
<dbReference type="SUPFAM" id="SSF102405">
    <property type="entry name" value="MCP/YpsA-like"/>
    <property type="match status" value="1"/>
</dbReference>
<gene>
    <name evidence="2" type="ORF">AMAG_11167</name>
</gene>
<keyword evidence="3" id="KW-1185">Reference proteome</keyword>
<dbReference type="STRING" id="578462.A0A0L0ST93"/>
<protein>
    <submittedName>
        <fullName evidence="2">TIGR00730 family protein</fullName>
    </submittedName>
</protein>
<evidence type="ECO:0000313" key="2">
    <source>
        <dbReference type="EMBL" id="KNE65554.1"/>
    </source>
</evidence>
<evidence type="ECO:0000256" key="1">
    <source>
        <dbReference type="SAM" id="MobiDB-lite"/>
    </source>
</evidence>
<evidence type="ECO:0000313" key="3">
    <source>
        <dbReference type="Proteomes" id="UP000054350"/>
    </source>
</evidence>
<dbReference type="NCBIfam" id="TIGR00730">
    <property type="entry name" value="Rossman fold protein, TIGR00730 family"/>
    <property type="match status" value="1"/>
</dbReference>
<name>A0A0L0ST93_ALLM3</name>
<feature type="region of interest" description="Disordered" evidence="1">
    <location>
        <begin position="234"/>
        <end position="273"/>
    </location>
</feature>
<reference evidence="2 3" key="1">
    <citation type="submission" date="2009-11" db="EMBL/GenBank/DDBJ databases">
        <title>Annotation of Allomyces macrogynus ATCC 38327.</title>
        <authorList>
            <consortium name="The Broad Institute Genome Sequencing Platform"/>
            <person name="Russ C."/>
            <person name="Cuomo C."/>
            <person name="Burger G."/>
            <person name="Gray M.W."/>
            <person name="Holland P.W.H."/>
            <person name="King N."/>
            <person name="Lang F.B.F."/>
            <person name="Roger A.J."/>
            <person name="Ruiz-Trillo I."/>
            <person name="Young S.K."/>
            <person name="Zeng Q."/>
            <person name="Gargeya S."/>
            <person name="Fitzgerald M."/>
            <person name="Haas B."/>
            <person name="Abouelleil A."/>
            <person name="Alvarado L."/>
            <person name="Arachchi H.M."/>
            <person name="Berlin A."/>
            <person name="Chapman S.B."/>
            <person name="Gearin G."/>
            <person name="Goldberg J."/>
            <person name="Griggs A."/>
            <person name="Gujja S."/>
            <person name="Hansen M."/>
            <person name="Heiman D."/>
            <person name="Howarth C."/>
            <person name="Larimer J."/>
            <person name="Lui A."/>
            <person name="MacDonald P.J.P."/>
            <person name="McCowen C."/>
            <person name="Montmayeur A."/>
            <person name="Murphy C."/>
            <person name="Neiman D."/>
            <person name="Pearson M."/>
            <person name="Priest M."/>
            <person name="Roberts A."/>
            <person name="Saif S."/>
            <person name="Shea T."/>
            <person name="Sisk P."/>
            <person name="Stolte C."/>
            <person name="Sykes S."/>
            <person name="Wortman J."/>
            <person name="Nusbaum C."/>
            <person name="Birren B."/>
        </authorList>
    </citation>
    <scope>NUCLEOTIDE SEQUENCE [LARGE SCALE GENOMIC DNA]</scope>
    <source>
        <strain evidence="2 3">ATCC 38327</strain>
    </source>
</reference>
<dbReference type="Pfam" id="PF03641">
    <property type="entry name" value="Lysine_decarbox"/>
    <property type="match status" value="1"/>
</dbReference>
<dbReference type="InterPro" id="IPR031100">
    <property type="entry name" value="LOG_fam"/>
</dbReference>
<dbReference type="GO" id="GO:0005829">
    <property type="term" value="C:cytosol"/>
    <property type="evidence" value="ECO:0007669"/>
    <property type="project" value="TreeGrafter"/>
</dbReference>
<dbReference type="GO" id="GO:0014074">
    <property type="term" value="P:response to purine-containing compound"/>
    <property type="evidence" value="ECO:0007669"/>
    <property type="project" value="EnsemblFungi"/>
</dbReference>
<dbReference type="OrthoDB" id="414463at2759"/>
<organism evidence="2 3">
    <name type="scientific">Allomyces macrogynus (strain ATCC 38327)</name>
    <name type="common">Allomyces javanicus var. macrogynus</name>
    <dbReference type="NCBI Taxonomy" id="578462"/>
    <lineage>
        <taxon>Eukaryota</taxon>
        <taxon>Fungi</taxon>
        <taxon>Fungi incertae sedis</taxon>
        <taxon>Blastocladiomycota</taxon>
        <taxon>Blastocladiomycetes</taxon>
        <taxon>Blastocladiales</taxon>
        <taxon>Blastocladiaceae</taxon>
        <taxon>Allomyces</taxon>
    </lineage>
</organism>
<proteinExistence type="predicted"/>
<accession>A0A0L0ST93</accession>
<dbReference type="VEuPathDB" id="FungiDB:AMAG_11167"/>
<dbReference type="EMBL" id="GG745347">
    <property type="protein sequence ID" value="KNE65554.1"/>
    <property type="molecule type" value="Genomic_DNA"/>
</dbReference>
<dbReference type="AlphaFoldDB" id="A0A0L0ST93"/>
<dbReference type="PANTHER" id="PTHR31223">
    <property type="entry name" value="LOG FAMILY PROTEIN YJL055W"/>
    <property type="match status" value="1"/>
</dbReference>
<dbReference type="PANTHER" id="PTHR31223:SF70">
    <property type="entry name" value="LOG FAMILY PROTEIN YJL055W"/>
    <property type="match status" value="1"/>
</dbReference>
<reference evidence="3" key="2">
    <citation type="submission" date="2009-11" db="EMBL/GenBank/DDBJ databases">
        <title>The Genome Sequence of Allomyces macrogynus strain ATCC 38327.</title>
        <authorList>
            <consortium name="The Broad Institute Genome Sequencing Platform"/>
            <person name="Russ C."/>
            <person name="Cuomo C."/>
            <person name="Shea T."/>
            <person name="Young S.K."/>
            <person name="Zeng Q."/>
            <person name="Koehrsen M."/>
            <person name="Haas B."/>
            <person name="Borodovsky M."/>
            <person name="Guigo R."/>
            <person name="Alvarado L."/>
            <person name="Berlin A."/>
            <person name="Borenstein D."/>
            <person name="Chen Z."/>
            <person name="Engels R."/>
            <person name="Freedman E."/>
            <person name="Gellesch M."/>
            <person name="Goldberg J."/>
            <person name="Griggs A."/>
            <person name="Gujja S."/>
            <person name="Heiman D."/>
            <person name="Hepburn T."/>
            <person name="Howarth C."/>
            <person name="Jen D."/>
            <person name="Larson L."/>
            <person name="Lewis B."/>
            <person name="Mehta T."/>
            <person name="Park D."/>
            <person name="Pearson M."/>
            <person name="Roberts A."/>
            <person name="Saif S."/>
            <person name="Shenoy N."/>
            <person name="Sisk P."/>
            <person name="Stolte C."/>
            <person name="Sykes S."/>
            <person name="Walk T."/>
            <person name="White J."/>
            <person name="Yandava C."/>
            <person name="Burger G."/>
            <person name="Gray M.W."/>
            <person name="Holland P.W.H."/>
            <person name="King N."/>
            <person name="Lang F.B.F."/>
            <person name="Roger A.J."/>
            <person name="Ruiz-Trillo I."/>
            <person name="Lander E."/>
            <person name="Nusbaum C."/>
        </authorList>
    </citation>
    <scope>NUCLEOTIDE SEQUENCE [LARGE SCALE GENOMIC DNA]</scope>
    <source>
        <strain evidence="3">ATCC 38327</strain>
    </source>
</reference>
<dbReference type="Gene3D" id="3.40.50.450">
    <property type="match status" value="1"/>
</dbReference>
<dbReference type="eggNOG" id="ENOG502QSR9">
    <property type="taxonomic scope" value="Eukaryota"/>
</dbReference>
<dbReference type="OMA" id="EPSQRHI"/>
<dbReference type="GO" id="GO:0016799">
    <property type="term" value="F:hydrolase activity, hydrolyzing N-glycosyl compounds"/>
    <property type="evidence" value="ECO:0007669"/>
    <property type="project" value="TreeGrafter"/>
</dbReference>